<dbReference type="InterPro" id="IPR013750">
    <property type="entry name" value="GHMP_kinase_C_dom"/>
</dbReference>
<gene>
    <name evidence="9 12" type="primary">ispE</name>
    <name evidence="12" type="ORF">GCM10008938_08640</name>
</gene>
<accession>A0ABQ2CVF3</accession>
<feature type="binding site" evidence="9">
    <location>
        <begin position="94"/>
        <end position="104"/>
    </location>
    <ligand>
        <name>ATP</name>
        <dbReference type="ChEBI" id="CHEBI:30616"/>
    </ligand>
</feature>
<name>A0ABQ2CVF3_9DEIO</name>
<dbReference type="SUPFAM" id="SSF55060">
    <property type="entry name" value="GHMP Kinase, C-terminal domain"/>
    <property type="match status" value="1"/>
</dbReference>
<dbReference type="InterPro" id="IPR004424">
    <property type="entry name" value="IspE"/>
</dbReference>
<dbReference type="SUPFAM" id="SSF54211">
    <property type="entry name" value="Ribosomal protein S5 domain 2-like"/>
    <property type="match status" value="1"/>
</dbReference>
<dbReference type="InterPro" id="IPR006204">
    <property type="entry name" value="GHMP_kinase_N_dom"/>
</dbReference>
<dbReference type="Pfam" id="PF00288">
    <property type="entry name" value="GHMP_kinases_N"/>
    <property type="match status" value="1"/>
</dbReference>
<keyword evidence="5 9" id="KW-0547">Nucleotide-binding</keyword>
<keyword evidence="9" id="KW-0414">Isoprene biosynthesis</keyword>
<evidence type="ECO:0000313" key="12">
    <source>
        <dbReference type="EMBL" id="GGJ24786.1"/>
    </source>
</evidence>
<keyword evidence="7 9" id="KW-0067">ATP-binding</keyword>
<evidence type="ECO:0000256" key="5">
    <source>
        <dbReference type="ARBA" id="ARBA00022741"/>
    </source>
</evidence>
<organism evidence="12 13">
    <name type="scientific">Deinococcus roseus</name>
    <dbReference type="NCBI Taxonomy" id="392414"/>
    <lineage>
        <taxon>Bacteria</taxon>
        <taxon>Thermotogati</taxon>
        <taxon>Deinococcota</taxon>
        <taxon>Deinococci</taxon>
        <taxon>Deinococcales</taxon>
        <taxon>Deinococcaceae</taxon>
        <taxon>Deinococcus</taxon>
    </lineage>
</organism>
<reference evidence="13" key="1">
    <citation type="journal article" date="2019" name="Int. J. Syst. Evol. Microbiol.">
        <title>The Global Catalogue of Microorganisms (GCM) 10K type strain sequencing project: providing services to taxonomists for standard genome sequencing and annotation.</title>
        <authorList>
            <consortium name="The Broad Institute Genomics Platform"/>
            <consortium name="The Broad Institute Genome Sequencing Center for Infectious Disease"/>
            <person name="Wu L."/>
            <person name="Ma J."/>
        </authorList>
    </citation>
    <scope>NUCLEOTIDE SEQUENCE [LARGE SCALE GENOMIC DNA]</scope>
    <source>
        <strain evidence="13">JCM 14370</strain>
    </source>
</reference>
<dbReference type="PANTHER" id="PTHR43527">
    <property type="entry name" value="4-DIPHOSPHOCYTIDYL-2-C-METHYL-D-ERYTHRITOL KINASE, CHLOROPLASTIC"/>
    <property type="match status" value="1"/>
</dbReference>
<dbReference type="InterPro" id="IPR036554">
    <property type="entry name" value="GHMP_kinase_C_sf"/>
</dbReference>
<dbReference type="NCBIfam" id="TIGR00154">
    <property type="entry name" value="ispE"/>
    <property type="match status" value="1"/>
</dbReference>
<comment type="function">
    <text evidence="9">Catalyzes the phosphorylation of the position 2 hydroxy group of 4-diphosphocytidyl-2C-methyl-D-erythritol.</text>
</comment>
<evidence type="ECO:0000313" key="13">
    <source>
        <dbReference type="Proteomes" id="UP000632222"/>
    </source>
</evidence>
<feature type="domain" description="GHMP kinase C-terminal" evidence="11">
    <location>
        <begin position="206"/>
        <end position="267"/>
    </location>
</feature>
<evidence type="ECO:0000259" key="11">
    <source>
        <dbReference type="Pfam" id="PF08544"/>
    </source>
</evidence>
<evidence type="ECO:0000256" key="3">
    <source>
        <dbReference type="ARBA" id="ARBA00017473"/>
    </source>
</evidence>
<keyword evidence="4 9" id="KW-0808">Transferase</keyword>
<comment type="pathway">
    <text evidence="9">Isoprenoid biosynthesis; isopentenyl diphosphate biosynthesis via DXP pathway; isopentenyl diphosphate from 1-deoxy-D-xylulose 5-phosphate: step 3/6.</text>
</comment>
<dbReference type="InterPro" id="IPR020568">
    <property type="entry name" value="Ribosomal_Su5_D2-typ_SF"/>
</dbReference>
<dbReference type="NCBIfam" id="NF011202">
    <property type="entry name" value="PRK14608.1"/>
    <property type="match status" value="1"/>
</dbReference>
<dbReference type="Gene3D" id="3.30.230.10">
    <property type="match status" value="1"/>
</dbReference>
<evidence type="ECO:0000256" key="6">
    <source>
        <dbReference type="ARBA" id="ARBA00022777"/>
    </source>
</evidence>
<dbReference type="GO" id="GO:0016301">
    <property type="term" value="F:kinase activity"/>
    <property type="evidence" value="ECO:0007669"/>
    <property type="project" value="UniProtKB-KW"/>
</dbReference>
<dbReference type="Gene3D" id="3.30.70.890">
    <property type="entry name" value="GHMP kinase, C-terminal domain"/>
    <property type="match status" value="1"/>
</dbReference>
<dbReference type="InterPro" id="IPR014721">
    <property type="entry name" value="Ribsml_uS5_D2-typ_fold_subgr"/>
</dbReference>
<dbReference type="Pfam" id="PF08544">
    <property type="entry name" value="GHMP_kinases_C"/>
    <property type="match status" value="1"/>
</dbReference>
<comment type="caution">
    <text evidence="12">The sequence shown here is derived from an EMBL/GenBank/DDBJ whole genome shotgun (WGS) entry which is preliminary data.</text>
</comment>
<dbReference type="PANTHER" id="PTHR43527:SF2">
    <property type="entry name" value="4-DIPHOSPHOCYTIDYL-2-C-METHYL-D-ERYTHRITOL KINASE, CHLOROPLASTIC"/>
    <property type="match status" value="1"/>
</dbReference>
<proteinExistence type="inferred from homology"/>
<dbReference type="EC" id="2.7.1.148" evidence="2 9"/>
<keyword evidence="13" id="KW-1185">Reference proteome</keyword>
<evidence type="ECO:0000256" key="9">
    <source>
        <dbReference type="HAMAP-Rule" id="MF_00061"/>
    </source>
</evidence>
<feature type="active site" evidence="9">
    <location>
        <position position="12"/>
    </location>
</feature>
<dbReference type="HAMAP" id="MF_00061">
    <property type="entry name" value="IspE"/>
    <property type="match status" value="1"/>
</dbReference>
<comment type="catalytic activity">
    <reaction evidence="9">
        <text>4-CDP-2-C-methyl-D-erythritol + ATP = 4-CDP-2-C-methyl-D-erythritol 2-phosphate + ADP + H(+)</text>
        <dbReference type="Rhea" id="RHEA:18437"/>
        <dbReference type="ChEBI" id="CHEBI:15378"/>
        <dbReference type="ChEBI" id="CHEBI:30616"/>
        <dbReference type="ChEBI" id="CHEBI:57823"/>
        <dbReference type="ChEBI" id="CHEBI:57919"/>
        <dbReference type="ChEBI" id="CHEBI:456216"/>
        <dbReference type="EC" id="2.7.1.148"/>
    </reaction>
</comment>
<dbReference type="PIRSF" id="PIRSF010376">
    <property type="entry name" value="IspE"/>
    <property type="match status" value="1"/>
</dbReference>
<comment type="similarity">
    <text evidence="1 9">Belongs to the GHMP kinase family. IspE subfamily.</text>
</comment>
<feature type="domain" description="GHMP kinase N-terminal" evidence="10">
    <location>
        <begin position="66"/>
        <end position="138"/>
    </location>
</feature>
<evidence type="ECO:0000256" key="1">
    <source>
        <dbReference type="ARBA" id="ARBA00009684"/>
    </source>
</evidence>
<keyword evidence="6 9" id="KW-0418">Kinase</keyword>
<dbReference type="Proteomes" id="UP000632222">
    <property type="component" value="Unassembled WGS sequence"/>
</dbReference>
<evidence type="ECO:0000259" key="10">
    <source>
        <dbReference type="Pfam" id="PF00288"/>
    </source>
</evidence>
<dbReference type="RefSeq" id="WP_189000396.1">
    <property type="nucleotide sequence ID" value="NZ_BMOD01000002.1"/>
</dbReference>
<sequence length="279" mass="29863">MSQILQRFAPAKVNLGLSVTGVLDNGYHTLHSLMVPLSVGDDLTFEVADVLTLQVTGADLPTDERNLVYRAAQAYLRAADIKTGVRITLHKKLPLASGVGGGSSDAATTLMALKELYPSSMDLHPLATSLGADVPFFLIQQAALAEGIGEKLTPVELPELHLVLVNPGTEVSARDAYLWLDQSGEFTAELPLSNILHALKHRLNVPYFNALEPAVVTRHPEIAAVLQTLRETGLTSPMMSGSGSTCFALARTAKEAGQAVQILKSHFPMHWCTAAHTLA</sequence>
<evidence type="ECO:0000256" key="2">
    <source>
        <dbReference type="ARBA" id="ARBA00012052"/>
    </source>
</evidence>
<protein>
    <recommendedName>
        <fullName evidence="3 9">4-diphosphocytidyl-2-C-methyl-D-erythritol kinase</fullName>
        <shortName evidence="9">CMK</shortName>
        <ecNumber evidence="2 9">2.7.1.148</ecNumber>
    </recommendedName>
    <alternativeName>
        <fullName evidence="8 9">4-(cytidine-5'-diphospho)-2-C-methyl-D-erythritol kinase</fullName>
    </alternativeName>
</protein>
<evidence type="ECO:0000256" key="7">
    <source>
        <dbReference type="ARBA" id="ARBA00022840"/>
    </source>
</evidence>
<evidence type="ECO:0000256" key="8">
    <source>
        <dbReference type="ARBA" id="ARBA00032554"/>
    </source>
</evidence>
<feature type="active site" evidence="9">
    <location>
        <position position="133"/>
    </location>
</feature>
<evidence type="ECO:0000256" key="4">
    <source>
        <dbReference type="ARBA" id="ARBA00022679"/>
    </source>
</evidence>
<dbReference type="EMBL" id="BMOD01000002">
    <property type="protein sequence ID" value="GGJ24786.1"/>
    <property type="molecule type" value="Genomic_DNA"/>
</dbReference>